<accession>A0ABX8WPD0</accession>
<organism evidence="13 14">
    <name type="scientific">Lysobacter soyae</name>
    <dbReference type="NCBI Taxonomy" id="2764185"/>
    <lineage>
        <taxon>Bacteria</taxon>
        <taxon>Pseudomonadati</taxon>
        <taxon>Pseudomonadota</taxon>
        <taxon>Gammaproteobacteria</taxon>
        <taxon>Lysobacterales</taxon>
        <taxon>Lysobacteraceae</taxon>
        <taxon>Lysobacter</taxon>
    </lineage>
</organism>
<comment type="similarity">
    <text evidence="3">Belongs to the LptF/LptG family.</text>
</comment>
<evidence type="ECO:0000313" key="14">
    <source>
        <dbReference type="Proteomes" id="UP000824755"/>
    </source>
</evidence>
<keyword evidence="14" id="KW-1185">Reference proteome</keyword>
<feature type="transmembrane region" description="Helical" evidence="12">
    <location>
        <begin position="301"/>
        <end position="323"/>
    </location>
</feature>
<evidence type="ECO:0000256" key="6">
    <source>
        <dbReference type="ARBA" id="ARBA00022475"/>
    </source>
</evidence>
<evidence type="ECO:0000256" key="11">
    <source>
        <dbReference type="ARBA" id="ARBA00026081"/>
    </source>
</evidence>
<dbReference type="Proteomes" id="UP000824755">
    <property type="component" value="Chromosome"/>
</dbReference>
<dbReference type="InterPro" id="IPR030922">
    <property type="entry name" value="LptF"/>
</dbReference>
<protein>
    <recommendedName>
        <fullName evidence="4">Lipopolysaccharide export system permease protein LptF</fullName>
    </recommendedName>
</protein>
<evidence type="ECO:0000256" key="12">
    <source>
        <dbReference type="SAM" id="Phobius"/>
    </source>
</evidence>
<gene>
    <name evidence="13" type="primary">lptF</name>
    <name evidence="13" type="ORF">H8L67_08990</name>
</gene>
<comment type="subunit">
    <text evidence="11">Component of the lipopolysaccharide transport and assembly complex. The LptBFG transporter is composed of two ATP-binding proteins (LptB) and two transmembrane proteins (LptF and LptG).</text>
</comment>
<dbReference type="RefSeq" id="WP_220379491.1">
    <property type="nucleotide sequence ID" value="NZ_CP080544.1"/>
</dbReference>
<keyword evidence="10 12" id="KW-0472">Membrane</keyword>
<dbReference type="Pfam" id="PF03739">
    <property type="entry name" value="LptF_LptG"/>
    <property type="match status" value="1"/>
</dbReference>
<evidence type="ECO:0000256" key="3">
    <source>
        <dbReference type="ARBA" id="ARBA00007725"/>
    </source>
</evidence>
<keyword evidence="5" id="KW-0813">Transport</keyword>
<evidence type="ECO:0000256" key="4">
    <source>
        <dbReference type="ARBA" id="ARBA00014213"/>
    </source>
</evidence>
<feature type="transmembrane region" description="Helical" evidence="12">
    <location>
        <begin position="99"/>
        <end position="122"/>
    </location>
</feature>
<dbReference type="PANTHER" id="PTHR33529:SF7">
    <property type="entry name" value="LIPOPOLYSACCHARIDE EXPORT SYSTEM PERMEASE PROTEIN LPTF"/>
    <property type="match status" value="1"/>
</dbReference>
<feature type="transmembrane region" description="Helical" evidence="12">
    <location>
        <begin position="329"/>
        <end position="349"/>
    </location>
</feature>
<feature type="transmembrane region" description="Helical" evidence="12">
    <location>
        <begin position="53"/>
        <end position="78"/>
    </location>
</feature>
<evidence type="ECO:0000256" key="8">
    <source>
        <dbReference type="ARBA" id="ARBA00022692"/>
    </source>
</evidence>
<feature type="transmembrane region" description="Helical" evidence="12">
    <location>
        <begin position="12"/>
        <end position="33"/>
    </location>
</feature>
<dbReference type="EMBL" id="CP080544">
    <property type="protein sequence ID" value="QYR52706.1"/>
    <property type="molecule type" value="Genomic_DNA"/>
</dbReference>
<comment type="function">
    <text evidence="1">Part of the ABC transporter complex LptBFG involved in the translocation of lipopolysaccharide (LPS) from the inner membrane to the outer membrane.</text>
</comment>
<keyword evidence="8 12" id="KW-0812">Transmembrane</keyword>
<keyword evidence="9 12" id="KW-1133">Transmembrane helix</keyword>
<keyword evidence="7" id="KW-0997">Cell inner membrane</keyword>
<evidence type="ECO:0000256" key="1">
    <source>
        <dbReference type="ARBA" id="ARBA00002265"/>
    </source>
</evidence>
<evidence type="ECO:0000256" key="5">
    <source>
        <dbReference type="ARBA" id="ARBA00022448"/>
    </source>
</evidence>
<comment type="subcellular location">
    <subcellularLocation>
        <location evidence="2">Cell inner membrane</location>
        <topology evidence="2">Multi-pass membrane protein</topology>
    </subcellularLocation>
</comment>
<name>A0ABX8WPD0_9GAMM</name>
<evidence type="ECO:0000256" key="10">
    <source>
        <dbReference type="ARBA" id="ARBA00023136"/>
    </source>
</evidence>
<sequence length="359" mass="39809">MLKLDRYIASEFLQSIFAALIILTMVMVGGAFMDVLKDVTKGTMPAGMMLAQLGLVMLTWLPLILPLALMLGILLGMSRLYRDAEMPVLASIGVGPKRLLRPLMMVVLPCVAVVALCALWLGPWAERYSRGMIQEANRNLLITGLEPGKFVAMPGNDGVVYVAGMSNGGSEFDHVFIYREKNDRIHVTTAPKGTLKVEGPNSRFLSLKDGFEVEGPLDNTQLNYRLLQYETNDVRMPDRDDGKADADLRRKPTMELLKIPGKESNAQVHWRLAPAFLALALALLAVPLARSPPRQQRYGRIVVGFLGYFIATDLMILGTQWLSRGKLPMAAGLWWLTLPLLGLAIWMYMRDGKLGKVRA</sequence>
<keyword evidence="6" id="KW-1003">Cell membrane</keyword>
<feature type="transmembrane region" description="Helical" evidence="12">
    <location>
        <begin position="268"/>
        <end position="289"/>
    </location>
</feature>
<evidence type="ECO:0000256" key="7">
    <source>
        <dbReference type="ARBA" id="ARBA00022519"/>
    </source>
</evidence>
<dbReference type="NCBIfam" id="TIGR04407">
    <property type="entry name" value="LptF_YjgP"/>
    <property type="match status" value="1"/>
</dbReference>
<evidence type="ECO:0000256" key="2">
    <source>
        <dbReference type="ARBA" id="ARBA00004429"/>
    </source>
</evidence>
<proteinExistence type="inferred from homology"/>
<reference evidence="13 14" key="1">
    <citation type="submission" date="2021-08" db="EMBL/GenBank/DDBJ databases">
        <title>Lysobacter sp. strain CJ11 Genome sequencing and assembly.</title>
        <authorList>
            <person name="Kim I."/>
        </authorList>
    </citation>
    <scope>NUCLEOTIDE SEQUENCE [LARGE SCALE GENOMIC DNA]</scope>
    <source>
        <strain evidence="13 14">CJ11</strain>
    </source>
</reference>
<dbReference type="InterPro" id="IPR005495">
    <property type="entry name" value="LptG/LptF_permease"/>
</dbReference>
<dbReference type="PANTHER" id="PTHR33529">
    <property type="entry name" value="SLR0882 PROTEIN-RELATED"/>
    <property type="match status" value="1"/>
</dbReference>
<evidence type="ECO:0000256" key="9">
    <source>
        <dbReference type="ARBA" id="ARBA00022989"/>
    </source>
</evidence>
<evidence type="ECO:0000313" key="13">
    <source>
        <dbReference type="EMBL" id="QYR52706.1"/>
    </source>
</evidence>